<evidence type="ECO:0000256" key="1">
    <source>
        <dbReference type="SAM" id="Coils"/>
    </source>
</evidence>
<proteinExistence type="predicted"/>
<protein>
    <recommendedName>
        <fullName evidence="5">DUF4083 domain-containing protein</fullName>
    </recommendedName>
</protein>
<dbReference type="RefSeq" id="WP_253063836.1">
    <property type="nucleotide sequence ID" value="NZ_JAMXWM010000024.1"/>
</dbReference>
<organism evidence="3 4">
    <name type="scientific">Sporolactobacillus shoreicorticis</name>
    <dbReference type="NCBI Taxonomy" id="1923877"/>
    <lineage>
        <taxon>Bacteria</taxon>
        <taxon>Bacillati</taxon>
        <taxon>Bacillota</taxon>
        <taxon>Bacilli</taxon>
        <taxon>Bacillales</taxon>
        <taxon>Sporolactobacillaceae</taxon>
        <taxon>Sporolactobacillus</taxon>
    </lineage>
</organism>
<evidence type="ECO:0000313" key="3">
    <source>
        <dbReference type="EMBL" id="MFD2694721.1"/>
    </source>
</evidence>
<keyword evidence="2" id="KW-0812">Transmembrane</keyword>
<evidence type="ECO:0008006" key="5">
    <source>
        <dbReference type="Google" id="ProtNLM"/>
    </source>
</evidence>
<feature type="transmembrane region" description="Helical" evidence="2">
    <location>
        <begin position="6"/>
        <end position="29"/>
    </location>
</feature>
<keyword evidence="1" id="KW-0175">Coiled coil</keyword>
<dbReference type="Proteomes" id="UP001597399">
    <property type="component" value="Unassembled WGS sequence"/>
</dbReference>
<feature type="coiled-coil region" evidence="1">
    <location>
        <begin position="39"/>
        <end position="66"/>
    </location>
</feature>
<keyword evidence="4" id="KW-1185">Reference proteome</keyword>
<evidence type="ECO:0000256" key="2">
    <source>
        <dbReference type="SAM" id="Phobius"/>
    </source>
</evidence>
<accession>A0ABW5S4I4</accession>
<sequence>MYVTIVTIIIPFILLVILAGIVAAIVVLLKVIKRYFKNSKLAEERLKLENREIDAIKRRLEKIEGVLEEVE</sequence>
<evidence type="ECO:0000313" key="4">
    <source>
        <dbReference type="Proteomes" id="UP001597399"/>
    </source>
</evidence>
<name>A0ABW5S4I4_9BACL</name>
<gene>
    <name evidence="3" type="ORF">ACFSUE_13975</name>
</gene>
<dbReference type="EMBL" id="JBHUMQ010000029">
    <property type="protein sequence ID" value="MFD2694721.1"/>
    <property type="molecule type" value="Genomic_DNA"/>
</dbReference>
<keyword evidence="2" id="KW-1133">Transmembrane helix</keyword>
<keyword evidence="2" id="KW-0472">Membrane</keyword>
<comment type="caution">
    <text evidence="3">The sequence shown here is derived from an EMBL/GenBank/DDBJ whole genome shotgun (WGS) entry which is preliminary data.</text>
</comment>
<reference evidence="4" key="1">
    <citation type="journal article" date="2019" name="Int. J. Syst. Evol. Microbiol.">
        <title>The Global Catalogue of Microorganisms (GCM) 10K type strain sequencing project: providing services to taxonomists for standard genome sequencing and annotation.</title>
        <authorList>
            <consortium name="The Broad Institute Genomics Platform"/>
            <consortium name="The Broad Institute Genome Sequencing Center for Infectious Disease"/>
            <person name="Wu L."/>
            <person name="Ma J."/>
        </authorList>
    </citation>
    <scope>NUCLEOTIDE SEQUENCE [LARGE SCALE GENOMIC DNA]</scope>
    <source>
        <strain evidence="4">TISTR 2466</strain>
    </source>
</reference>